<dbReference type="Pfam" id="PF15584">
    <property type="entry name" value="Imm72"/>
    <property type="match status" value="1"/>
</dbReference>
<protein>
    <submittedName>
        <fullName evidence="2">Imm72 family immunity protein</fullName>
    </submittedName>
</protein>
<organism evidence="2 3">
    <name type="scientific">Acinetobacter indicus</name>
    <dbReference type="NCBI Taxonomy" id="756892"/>
    <lineage>
        <taxon>Bacteria</taxon>
        <taxon>Pseudomonadati</taxon>
        <taxon>Pseudomonadota</taxon>
        <taxon>Gammaproteobacteria</taxon>
        <taxon>Moraxellales</taxon>
        <taxon>Moraxellaceae</taxon>
        <taxon>Acinetobacter</taxon>
    </lineage>
</organism>
<dbReference type="RefSeq" id="WP_317305414.1">
    <property type="nucleotide sequence ID" value="NZ_JAWJYY010000001.1"/>
</dbReference>
<name>A0AAW8Z109_9GAMM</name>
<dbReference type="Proteomes" id="UP001284654">
    <property type="component" value="Unassembled WGS sequence"/>
</dbReference>
<evidence type="ECO:0000259" key="1">
    <source>
        <dbReference type="Pfam" id="PF15584"/>
    </source>
</evidence>
<evidence type="ECO:0000313" key="2">
    <source>
        <dbReference type="EMBL" id="MDV4314662.1"/>
    </source>
</evidence>
<gene>
    <name evidence="2" type="ORF">MSG88_02480</name>
</gene>
<comment type="caution">
    <text evidence="2">The sequence shown here is derived from an EMBL/GenBank/DDBJ whole genome shotgun (WGS) entry which is preliminary data.</text>
</comment>
<sequence length="299" mass="36108">MKVDQKLRFKVINFLKMITSYSFLKKIYYLNKEFTVAFENALRKSSEEFELLTRHERELLMYLYVLDIEEKTLLNFLGSKFKKEVYSDFISENIHSTIFGRYGDERGLENDPLYKKLGMVGRDSGWIFENLHENEIKKICIANEFTAFIKITLSDFDNEYYIPHYPFLYKKWNFESFNKFLYWSFIRSIKGELIFDNNQINSDIEIFSGEEIQISGIYEPWFEKPVYQKLTNDSDYNIYVGCPNYFLEGTEATQYKLEGTDDWYDVKWRLIWEDNRYIDGTIPEEEKNYIFDRLCCINM</sequence>
<proteinExistence type="predicted"/>
<feature type="domain" description="Immunity protein 72" evidence="1">
    <location>
        <begin position="201"/>
        <end position="290"/>
    </location>
</feature>
<dbReference type="EMBL" id="JAWJYY010000001">
    <property type="protein sequence ID" value="MDV4314662.1"/>
    <property type="molecule type" value="Genomic_DNA"/>
</dbReference>
<dbReference type="InterPro" id="IPR028966">
    <property type="entry name" value="Imm72"/>
</dbReference>
<reference evidence="2" key="1">
    <citation type="submission" date="2023-10" db="EMBL/GenBank/DDBJ databases">
        <authorList>
            <person name="Sykes E.M.E."/>
            <person name="Khan I.U.H."/>
            <person name="Kumar A."/>
        </authorList>
    </citation>
    <scope>NUCLEOTIDE SEQUENCE</scope>
    <source>
        <strain evidence="2">IK5</strain>
    </source>
</reference>
<dbReference type="AlphaFoldDB" id="A0AAW8Z109"/>
<evidence type="ECO:0000313" key="3">
    <source>
        <dbReference type="Proteomes" id="UP001284654"/>
    </source>
</evidence>
<accession>A0AAW8Z109</accession>